<name>A0A9K3HAJ5_HELAN</name>
<keyword evidence="1" id="KW-1133">Transmembrane helix</keyword>
<feature type="transmembrane region" description="Helical" evidence="1">
    <location>
        <begin position="12"/>
        <end position="31"/>
    </location>
</feature>
<comment type="caution">
    <text evidence="2">The sequence shown here is derived from an EMBL/GenBank/DDBJ whole genome shotgun (WGS) entry which is preliminary data.</text>
</comment>
<gene>
    <name evidence="2" type="ORF">HanXRQr2_Chr13g0571471</name>
</gene>
<accession>A0A9K3HAJ5</accession>
<protein>
    <submittedName>
        <fullName evidence="2">Uncharacterized protein</fullName>
    </submittedName>
</protein>
<dbReference type="Gramene" id="mRNA:HanXRQr2_Chr13g0571471">
    <property type="protein sequence ID" value="mRNA:HanXRQr2_Chr13g0571471"/>
    <property type="gene ID" value="HanXRQr2_Chr13g0571471"/>
</dbReference>
<dbReference type="Proteomes" id="UP000215914">
    <property type="component" value="Unassembled WGS sequence"/>
</dbReference>
<keyword evidence="3" id="KW-1185">Reference proteome</keyword>
<evidence type="ECO:0000313" key="3">
    <source>
        <dbReference type="Proteomes" id="UP000215914"/>
    </source>
</evidence>
<keyword evidence="1" id="KW-0472">Membrane</keyword>
<dbReference type="EMBL" id="MNCJ02000328">
    <property type="protein sequence ID" value="KAF5771988.1"/>
    <property type="molecule type" value="Genomic_DNA"/>
</dbReference>
<reference evidence="2" key="2">
    <citation type="submission" date="2020-06" db="EMBL/GenBank/DDBJ databases">
        <title>Helianthus annuus Genome sequencing and assembly Release 2.</title>
        <authorList>
            <person name="Gouzy J."/>
            <person name="Langlade N."/>
            <person name="Munos S."/>
        </authorList>
    </citation>
    <scope>NUCLEOTIDE SEQUENCE</scope>
    <source>
        <tissue evidence="2">Leaves</tissue>
    </source>
</reference>
<proteinExistence type="predicted"/>
<sequence length="55" mass="6499">MGRKHLYNIKEKGLFLFKSLTSYLFLYPFFYSFSSRSFYFSSHLSLAVTMAAVVR</sequence>
<organism evidence="2 3">
    <name type="scientific">Helianthus annuus</name>
    <name type="common">Common sunflower</name>
    <dbReference type="NCBI Taxonomy" id="4232"/>
    <lineage>
        <taxon>Eukaryota</taxon>
        <taxon>Viridiplantae</taxon>
        <taxon>Streptophyta</taxon>
        <taxon>Embryophyta</taxon>
        <taxon>Tracheophyta</taxon>
        <taxon>Spermatophyta</taxon>
        <taxon>Magnoliopsida</taxon>
        <taxon>eudicotyledons</taxon>
        <taxon>Gunneridae</taxon>
        <taxon>Pentapetalae</taxon>
        <taxon>asterids</taxon>
        <taxon>campanulids</taxon>
        <taxon>Asterales</taxon>
        <taxon>Asteraceae</taxon>
        <taxon>Asteroideae</taxon>
        <taxon>Heliantheae alliance</taxon>
        <taxon>Heliantheae</taxon>
        <taxon>Helianthus</taxon>
    </lineage>
</organism>
<reference evidence="2" key="1">
    <citation type="journal article" date="2017" name="Nature">
        <title>The sunflower genome provides insights into oil metabolism, flowering and Asterid evolution.</title>
        <authorList>
            <person name="Badouin H."/>
            <person name="Gouzy J."/>
            <person name="Grassa C.J."/>
            <person name="Murat F."/>
            <person name="Staton S.E."/>
            <person name="Cottret L."/>
            <person name="Lelandais-Briere C."/>
            <person name="Owens G.L."/>
            <person name="Carrere S."/>
            <person name="Mayjonade B."/>
            <person name="Legrand L."/>
            <person name="Gill N."/>
            <person name="Kane N.C."/>
            <person name="Bowers J.E."/>
            <person name="Hubner S."/>
            <person name="Bellec A."/>
            <person name="Berard A."/>
            <person name="Berges H."/>
            <person name="Blanchet N."/>
            <person name="Boniface M.C."/>
            <person name="Brunel D."/>
            <person name="Catrice O."/>
            <person name="Chaidir N."/>
            <person name="Claudel C."/>
            <person name="Donnadieu C."/>
            <person name="Faraut T."/>
            <person name="Fievet G."/>
            <person name="Helmstetter N."/>
            <person name="King M."/>
            <person name="Knapp S.J."/>
            <person name="Lai Z."/>
            <person name="Le Paslier M.C."/>
            <person name="Lippi Y."/>
            <person name="Lorenzon L."/>
            <person name="Mandel J.R."/>
            <person name="Marage G."/>
            <person name="Marchand G."/>
            <person name="Marquand E."/>
            <person name="Bret-Mestries E."/>
            <person name="Morien E."/>
            <person name="Nambeesan S."/>
            <person name="Nguyen T."/>
            <person name="Pegot-Espagnet P."/>
            <person name="Pouilly N."/>
            <person name="Raftis F."/>
            <person name="Sallet E."/>
            <person name="Schiex T."/>
            <person name="Thomas J."/>
            <person name="Vandecasteele C."/>
            <person name="Vares D."/>
            <person name="Vear F."/>
            <person name="Vautrin S."/>
            <person name="Crespi M."/>
            <person name="Mangin B."/>
            <person name="Burke J.M."/>
            <person name="Salse J."/>
            <person name="Munos S."/>
            <person name="Vincourt P."/>
            <person name="Rieseberg L.H."/>
            <person name="Langlade N.B."/>
        </authorList>
    </citation>
    <scope>NUCLEOTIDE SEQUENCE</scope>
    <source>
        <tissue evidence="2">Leaves</tissue>
    </source>
</reference>
<evidence type="ECO:0000256" key="1">
    <source>
        <dbReference type="SAM" id="Phobius"/>
    </source>
</evidence>
<evidence type="ECO:0000313" key="2">
    <source>
        <dbReference type="EMBL" id="KAF5771988.1"/>
    </source>
</evidence>
<dbReference type="AlphaFoldDB" id="A0A9K3HAJ5"/>
<keyword evidence="1" id="KW-0812">Transmembrane</keyword>